<dbReference type="AlphaFoldDB" id="A0A5J4X1U1"/>
<feature type="transmembrane region" description="Helical" evidence="2">
    <location>
        <begin position="39"/>
        <end position="63"/>
    </location>
</feature>
<feature type="region of interest" description="Disordered" evidence="1">
    <location>
        <begin position="78"/>
        <end position="98"/>
    </location>
</feature>
<evidence type="ECO:0000256" key="1">
    <source>
        <dbReference type="SAM" id="MobiDB-lite"/>
    </source>
</evidence>
<keyword evidence="2" id="KW-0812">Transmembrane</keyword>
<feature type="region of interest" description="Disordered" evidence="1">
    <location>
        <begin position="111"/>
        <end position="172"/>
    </location>
</feature>
<comment type="caution">
    <text evidence="3">The sequence shown here is derived from an EMBL/GenBank/DDBJ whole genome shotgun (WGS) entry which is preliminary data.</text>
</comment>
<evidence type="ECO:0000313" key="4">
    <source>
        <dbReference type="Proteomes" id="UP000324800"/>
    </source>
</evidence>
<sequence length="172" mass="19386">MGVIGIIPDEPFDPSYETEIIKPGKDAQEVKEKKKKTTLIVAIVVPVVVIIIAIDIIILIALYKQGNRLETDTSFFTDSDIEQRGPSDHSITATHNAGRCLVRDQADIEQKDIKQKSSSKEQDGSKQHSAKRSDTNLKKKDLEPLKDEMNMNTKKSEHQSKDTRKSSKQRQE</sequence>
<gene>
    <name evidence="3" type="ORF">EZS28_003761</name>
</gene>
<organism evidence="3 4">
    <name type="scientific">Streblomastix strix</name>
    <dbReference type="NCBI Taxonomy" id="222440"/>
    <lineage>
        <taxon>Eukaryota</taxon>
        <taxon>Metamonada</taxon>
        <taxon>Preaxostyla</taxon>
        <taxon>Oxymonadida</taxon>
        <taxon>Streblomastigidae</taxon>
        <taxon>Streblomastix</taxon>
    </lineage>
</organism>
<dbReference type="EMBL" id="SNRW01000515">
    <property type="protein sequence ID" value="KAA6400712.1"/>
    <property type="molecule type" value="Genomic_DNA"/>
</dbReference>
<accession>A0A5J4X1U1</accession>
<proteinExistence type="predicted"/>
<name>A0A5J4X1U1_9EUKA</name>
<evidence type="ECO:0000313" key="3">
    <source>
        <dbReference type="EMBL" id="KAA6400712.1"/>
    </source>
</evidence>
<keyword evidence="2" id="KW-1133">Transmembrane helix</keyword>
<evidence type="ECO:0000256" key="2">
    <source>
        <dbReference type="SAM" id="Phobius"/>
    </source>
</evidence>
<dbReference type="Proteomes" id="UP000324800">
    <property type="component" value="Unassembled WGS sequence"/>
</dbReference>
<reference evidence="3 4" key="1">
    <citation type="submission" date="2019-03" db="EMBL/GenBank/DDBJ databases">
        <title>Single cell metagenomics reveals metabolic interactions within the superorganism composed of flagellate Streblomastix strix and complex community of Bacteroidetes bacteria on its surface.</title>
        <authorList>
            <person name="Treitli S.C."/>
            <person name="Kolisko M."/>
            <person name="Husnik F."/>
            <person name="Keeling P."/>
            <person name="Hampl V."/>
        </authorList>
    </citation>
    <scope>NUCLEOTIDE SEQUENCE [LARGE SCALE GENOMIC DNA]</scope>
    <source>
        <strain evidence="3">ST1C</strain>
    </source>
</reference>
<keyword evidence="2" id="KW-0472">Membrane</keyword>
<protein>
    <submittedName>
        <fullName evidence="3">Uncharacterized protein</fullName>
    </submittedName>
</protein>